<name>A0A022R4Z8_ERYGU</name>
<sequence>VLKASTRLRKWYLKSPDEANQKSDEA</sequence>
<reference evidence="1 2" key="1">
    <citation type="journal article" date="2013" name="Proc. Natl. Acad. Sci. U.S.A.">
        <title>Fine-scale variation in meiotic recombination in Mimulus inferred from population shotgun sequencing.</title>
        <authorList>
            <person name="Hellsten U."/>
            <person name="Wright K.M."/>
            <person name="Jenkins J."/>
            <person name="Shu S."/>
            <person name="Yuan Y."/>
            <person name="Wessler S.R."/>
            <person name="Schmutz J."/>
            <person name="Willis J.H."/>
            <person name="Rokhsar D.S."/>
        </authorList>
    </citation>
    <scope>NUCLEOTIDE SEQUENCE [LARGE SCALE GENOMIC DNA]</scope>
    <source>
        <strain evidence="2">cv. DUN x IM62</strain>
    </source>
</reference>
<accession>A0A022R4Z8</accession>
<gene>
    <name evidence="1" type="ORF">MIMGU_mgv1a0206292mg</name>
</gene>
<dbReference type="EMBL" id="KI630608">
    <property type="protein sequence ID" value="EYU35652.1"/>
    <property type="molecule type" value="Genomic_DNA"/>
</dbReference>
<dbReference type="Proteomes" id="UP000030748">
    <property type="component" value="Unassembled WGS sequence"/>
</dbReference>
<evidence type="ECO:0000313" key="1">
    <source>
        <dbReference type="EMBL" id="EYU35652.1"/>
    </source>
</evidence>
<organism evidence="1 2">
    <name type="scientific">Erythranthe guttata</name>
    <name type="common">Yellow monkey flower</name>
    <name type="synonym">Mimulus guttatus</name>
    <dbReference type="NCBI Taxonomy" id="4155"/>
    <lineage>
        <taxon>Eukaryota</taxon>
        <taxon>Viridiplantae</taxon>
        <taxon>Streptophyta</taxon>
        <taxon>Embryophyta</taxon>
        <taxon>Tracheophyta</taxon>
        <taxon>Spermatophyta</taxon>
        <taxon>Magnoliopsida</taxon>
        <taxon>eudicotyledons</taxon>
        <taxon>Gunneridae</taxon>
        <taxon>Pentapetalae</taxon>
        <taxon>asterids</taxon>
        <taxon>lamiids</taxon>
        <taxon>Lamiales</taxon>
        <taxon>Phrymaceae</taxon>
        <taxon>Erythranthe</taxon>
    </lineage>
</organism>
<proteinExistence type="predicted"/>
<evidence type="ECO:0000313" key="2">
    <source>
        <dbReference type="Proteomes" id="UP000030748"/>
    </source>
</evidence>
<dbReference type="AlphaFoldDB" id="A0A022R4Z8"/>
<keyword evidence="2" id="KW-1185">Reference proteome</keyword>
<protein>
    <submittedName>
        <fullName evidence="1">Uncharacterized protein</fullName>
    </submittedName>
</protein>
<feature type="non-terminal residue" evidence="1">
    <location>
        <position position="1"/>
    </location>
</feature>